<dbReference type="PANTHER" id="PTHR30465:SF45">
    <property type="entry name" value="BINDING-PROTEIN-DEPENDENT TRANSPORT SYSTEMS INNER MEMBRANE COMPONENT"/>
    <property type="match status" value="1"/>
</dbReference>
<evidence type="ECO:0000256" key="1">
    <source>
        <dbReference type="ARBA" id="ARBA00004651"/>
    </source>
</evidence>
<reference evidence="9" key="1">
    <citation type="journal article" date="2020" name="mSystems">
        <title>Genome- and Community-Level Interaction Insights into Carbon Utilization and Element Cycling Functions of Hydrothermarchaeota in Hydrothermal Sediment.</title>
        <authorList>
            <person name="Zhou Z."/>
            <person name="Liu Y."/>
            <person name="Xu W."/>
            <person name="Pan J."/>
            <person name="Luo Z.H."/>
            <person name="Li M."/>
        </authorList>
    </citation>
    <scope>NUCLEOTIDE SEQUENCE [LARGE SCALE GENOMIC DNA]</scope>
    <source>
        <strain evidence="10">SpSt-1</strain>
        <strain evidence="9">SpSt-1121</strain>
    </source>
</reference>
<dbReference type="PROSITE" id="PS50928">
    <property type="entry name" value="ABC_TM1"/>
    <property type="match status" value="1"/>
</dbReference>
<keyword evidence="6 7" id="KW-0472">Membrane</keyword>
<feature type="transmembrane region" description="Helical" evidence="7">
    <location>
        <begin position="216"/>
        <end position="240"/>
    </location>
</feature>
<comment type="similarity">
    <text evidence="7">Belongs to the binding-protein-dependent transport system permease family.</text>
</comment>
<dbReference type="SUPFAM" id="SSF161098">
    <property type="entry name" value="MetI-like"/>
    <property type="match status" value="1"/>
</dbReference>
<keyword evidence="3" id="KW-1003">Cell membrane</keyword>
<feature type="transmembrane region" description="Helical" evidence="7">
    <location>
        <begin position="181"/>
        <end position="204"/>
    </location>
</feature>
<feature type="transmembrane region" description="Helical" evidence="7">
    <location>
        <begin position="326"/>
        <end position="352"/>
    </location>
</feature>
<dbReference type="EMBL" id="DRUB01000061">
    <property type="protein sequence ID" value="HHR95867.1"/>
    <property type="molecule type" value="Genomic_DNA"/>
</dbReference>
<keyword evidence="5 7" id="KW-1133">Transmembrane helix</keyword>
<evidence type="ECO:0000259" key="8">
    <source>
        <dbReference type="PROSITE" id="PS50928"/>
    </source>
</evidence>
<evidence type="ECO:0000313" key="9">
    <source>
        <dbReference type="EMBL" id="HHP81088.1"/>
    </source>
</evidence>
<dbReference type="EMBL" id="DRZI01000012">
    <property type="protein sequence ID" value="HHP81088.1"/>
    <property type="molecule type" value="Genomic_DNA"/>
</dbReference>
<sequence>MFSRYRYDVLKRLGKYIIVRGIAISITTIIAIYIVILVANMGGFIDEIIKTEIQFNVYESIRNNPAYRGFNKSVLDEIAQKMIELEIKRFGLDKPFIYRSFNYLIDALTLNLGRAYRLTSASGSKQVRIIILERLPASILLFTSIQLMLFFSSLFSGLYLSRKYGSKIDKIIVSLSPLSSMPGWFYGIFLIMIFASWLGILPYGGIVDAPPPEHPLLYALSVLKHMVLPMLSWFIAYFAINTYSMRTFFLMFSSEDYVELAKAKGVPAREIEKKYILRPTLPPIVTQLALLLISSWMGAIITENVFNWPGIGSLIWAAIANNDSPVLIGIVTIYAYLLAITVLLLDIIYVLIDPRIKIGGVGT</sequence>
<protein>
    <submittedName>
        <fullName evidence="9">ABC transporter permease</fullName>
    </submittedName>
</protein>
<dbReference type="InterPro" id="IPR035906">
    <property type="entry name" value="MetI-like_sf"/>
</dbReference>
<dbReference type="GO" id="GO:0005886">
    <property type="term" value="C:plasma membrane"/>
    <property type="evidence" value="ECO:0007669"/>
    <property type="project" value="UniProtKB-SubCell"/>
</dbReference>
<comment type="subcellular location">
    <subcellularLocation>
        <location evidence="1 7">Cell membrane</location>
        <topology evidence="1 7">Multi-pass membrane protein</topology>
    </subcellularLocation>
</comment>
<evidence type="ECO:0000256" key="4">
    <source>
        <dbReference type="ARBA" id="ARBA00022692"/>
    </source>
</evidence>
<dbReference type="GO" id="GO:0055085">
    <property type="term" value="P:transmembrane transport"/>
    <property type="evidence" value="ECO:0007669"/>
    <property type="project" value="InterPro"/>
</dbReference>
<gene>
    <name evidence="10" type="ORF">ENL47_03375</name>
    <name evidence="9" type="ORF">ENM84_00330</name>
</gene>
<proteinExistence type="inferred from homology"/>
<comment type="caution">
    <text evidence="9">The sequence shown here is derived from an EMBL/GenBank/DDBJ whole genome shotgun (WGS) entry which is preliminary data.</text>
</comment>
<evidence type="ECO:0000256" key="3">
    <source>
        <dbReference type="ARBA" id="ARBA00022475"/>
    </source>
</evidence>
<feature type="transmembrane region" description="Helical" evidence="7">
    <location>
        <begin position="139"/>
        <end position="160"/>
    </location>
</feature>
<evidence type="ECO:0000256" key="2">
    <source>
        <dbReference type="ARBA" id="ARBA00022448"/>
    </source>
</evidence>
<keyword evidence="4 7" id="KW-0812">Transmembrane</keyword>
<feature type="domain" description="ABC transmembrane type-1" evidence="8">
    <location>
        <begin position="135"/>
        <end position="349"/>
    </location>
</feature>
<keyword evidence="2 7" id="KW-0813">Transport</keyword>
<evidence type="ECO:0000256" key="6">
    <source>
        <dbReference type="ARBA" id="ARBA00023136"/>
    </source>
</evidence>
<dbReference type="Pfam" id="PF00528">
    <property type="entry name" value="BPD_transp_1"/>
    <property type="match status" value="1"/>
</dbReference>
<feature type="transmembrane region" description="Helical" evidence="7">
    <location>
        <begin position="21"/>
        <end position="45"/>
    </location>
</feature>
<dbReference type="Gene3D" id="1.10.3720.10">
    <property type="entry name" value="MetI-like"/>
    <property type="match status" value="1"/>
</dbReference>
<evidence type="ECO:0000313" key="10">
    <source>
        <dbReference type="EMBL" id="HHR95867.1"/>
    </source>
</evidence>
<name>A0A7C5XLH3_9CREN</name>
<dbReference type="CDD" id="cd06261">
    <property type="entry name" value="TM_PBP2"/>
    <property type="match status" value="1"/>
</dbReference>
<organism evidence="9">
    <name type="scientific">Ignisphaera aggregans</name>
    <dbReference type="NCBI Taxonomy" id="334771"/>
    <lineage>
        <taxon>Archaea</taxon>
        <taxon>Thermoproteota</taxon>
        <taxon>Thermoprotei</taxon>
        <taxon>Desulfurococcales</taxon>
        <taxon>Desulfurococcaceae</taxon>
        <taxon>Ignisphaera</taxon>
    </lineage>
</organism>
<dbReference type="AlphaFoldDB" id="A0A7C5XLH3"/>
<dbReference type="InterPro" id="IPR000515">
    <property type="entry name" value="MetI-like"/>
</dbReference>
<evidence type="ECO:0000256" key="5">
    <source>
        <dbReference type="ARBA" id="ARBA00022989"/>
    </source>
</evidence>
<feature type="transmembrane region" description="Helical" evidence="7">
    <location>
        <begin position="284"/>
        <end position="306"/>
    </location>
</feature>
<accession>A0A7C5XLH3</accession>
<evidence type="ECO:0000256" key="7">
    <source>
        <dbReference type="RuleBase" id="RU363032"/>
    </source>
</evidence>
<dbReference type="PANTHER" id="PTHR30465">
    <property type="entry name" value="INNER MEMBRANE ABC TRANSPORTER"/>
    <property type="match status" value="1"/>
</dbReference>